<accession>A0A150X5L8</accession>
<dbReference type="AlphaFoldDB" id="A0A150X5L8"/>
<gene>
    <name evidence="1" type="ORF">AWW68_15220</name>
</gene>
<reference evidence="1 2" key="1">
    <citation type="submission" date="2016-01" db="EMBL/GenBank/DDBJ databases">
        <title>Genome sequencing of Roseivirga spongicola UST030701-084.</title>
        <authorList>
            <person name="Selvaratnam C."/>
            <person name="Thevarajoo S."/>
            <person name="Goh K.M."/>
            <person name="Ee R."/>
            <person name="Chan K.-G."/>
            <person name="Chong C.S."/>
        </authorList>
    </citation>
    <scope>NUCLEOTIDE SEQUENCE [LARGE SCALE GENOMIC DNA]</scope>
    <source>
        <strain evidence="1 2">UST030701-084</strain>
    </source>
</reference>
<name>A0A150X5L8_9BACT</name>
<protein>
    <submittedName>
        <fullName evidence="1">Uncharacterized protein</fullName>
    </submittedName>
</protein>
<proteinExistence type="predicted"/>
<keyword evidence="2" id="KW-1185">Reference proteome</keyword>
<sequence length="141" mass="15627">MSHLALLSQSMDNHRSNSNSNKNSGLVPEDPAALVQELGQSLDVQLTLKKMSSLCLIILDKRLFIDTMTNFIGLTDEPEKVDFTFSTFASKGVLRLTGMGNMSELNEELICLSSMMKLFNGYLLSDCSSLTLVFPMKSFFS</sequence>
<dbReference type="EMBL" id="LRPC01000028">
    <property type="protein sequence ID" value="KYG74010.1"/>
    <property type="molecule type" value="Genomic_DNA"/>
</dbReference>
<organism evidence="1 2">
    <name type="scientific">Roseivirga spongicola</name>
    <dbReference type="NCBI Taxonomy" id="333140"/>
    <lineage>
        <taxon>Bacteria</taxon>
        <taxon>Pseudomonadati</taxon>
        <taxon>Bacteroidota</taxon>
        <taxon>Cytophagia</taxon>
        <taxon>Cytophagales</taxon>
        <taxon>Roseivirgaceae</taxon>
        <taxon>Roseivirga</taxon>
    </lineage>
</organism>
<comment type="caution">
    <text evidence="1">The sequence shown here is derived from an EMBL/GenBank/DDBJ whole genome shotgun (WGS) entry which is preliminary data.</text>
</comment>
<evidence type="ECO:0000313" key="2">
    <source>
        <dbReference type="Proteomes" id="UP000075606"/>
    </source>
</evidence>
<dbReference type="RefSeq" id="WP_157717683.1">
    <property type="nucleotide sequence ID" value="NZ_CP139724.1"/>
</dbReference>
<dbReference type="Proteomes" id="UP000075606">
    <property type="component" value="Unassembled WGS sequence"/>
</dbReference>
<evidence type="ECO:0000313" key="1">
    <source>
        <dbReference type="EMBL" id="KYG74010.1"/>
    </source>
</evidence>